<evidence type="ECO:0000313" key="2">
    <source>
        <dbReference type="EMBL" id="AFK83939.1"/>
    </source>
</evidence>
<dbReference type="KEGG" id="vg:80534830"/>
<keyword evidence="3" id="KW-1185">Reference proteome</keyword>
<feature type="compositionally biased region" description="Basic residues" evidence="1">
    <location>
        <begin position="77"/>
        <end position="98"/>
    </location>
</feature>
<reference evidence="2 3" key="1">
    <citation type="journal article" date="2012" name="J. Virol.">
        <title>A Novel Bat Herpesvirus Encodes Homologues of Major Histocompatibility Complex Classes I and II, C-Type Lectin, and a Unique Family of Immune-Related Genes.</title>
        <authorList>
            <person name="Zhang H."/>
            <person name="Todd S."/>
            <person name="Tachedjian M."/>
            <person name="Barr J.A."/>
            <person name="Luo M."/>
            <person name="Yu M."/>
            <person name="Marsh G.A."/>
            <person name="Crameri G."/>
            <person name="Wang L.F."/>
        </authorList>
    </citation>
    <scope>NUCLEOTIDE SEQUENCE [LARGE SCALE GENOMIC DNA]</scope>
    <source>
        <strain evidence="2">B7D8</strain>
    </source>
</reference>
<evidence type="ECO:0000313" key="3">
    <source>
        <dbReference type="Proteomes" id="UP000103899"/>
    </source>
</evidence>
<accession>I3VQ95</accession>
<dbReference type="EMBL" id="JQ805139">
    <property type="protein sequence ID" value="AFK83939.1"/>
    <property type="molecule type" value="Genomic_DNA"/>
</dbReference>
<sequence length="108" mass="12469">MMSIINFYIYSIAQRPTLSVTATSASCILNDLSKRHKHEDDALSKAFSFHMNTSRRCQDIPLSQPTNRSLTAEIHRSPHGHRPTGHKHSHRHLRRTRSKDRTSQRQAL</sequence>
<organism evidence="2 3">
    <name type="scientific">miniopterid betaherpesvirus 1</name>
    <dbReference type="NCBI Taxonomy" id="3070189"/>
    <lineage>
        <taxon>Viruses</taxon>
        <taxon>Duplodnaviria</taxon>
        <taxon>Heunggongvirae</taxon>
        <taxon>Peploviricota</taxon>
        <taxon>Herviviricetes</taxon>
        <taxon>Herpesvirales</taxon>
        <taxon>Orthoherpesviridae</taxon>
        <taxon>Betaherpesvirinae</taxon>
        <taxon>Quwivirus</taxon>
        <taxon>Quwivirus miniopteridbeta1</taxon>
    </lineage>
</organism>
<feature type="region of interest" description="Disordered" evidence="1">
    <location>
        <begin position="58"/>
        <end position="108"/>
    </location>
</feature>
<name>I3VQ95_9BETA</name>
<dbReference type="RefSeq" id="YP_010797127.1">
    <property type="nucleotide sequence ID" value="NC_076129.1"/>
</dbReference>
<dbReference type="Proteomes" id="UP000103899">
    <property type="component" value="Segment"/>
</dbReference>
<proteinExistence type="predicted"/>
<feature type="compositionally biased region" description="Polar residues" evidence="1">
    <location>
        <begin position="58"/>
        <end position="70"/>
    </location>
</feature>
<evidence type="ECO:0000256" key="1">
    <source>
        <dbReference type="SAM" id="MobiDB-lite"/>
    </source>
</evidence>
<protein>
    <submittedName>
        <fullName evidence="2">B101.1</fullName>
    </submittedName>
</protein>
<feature type="compositionally biased region" description="Basic and acidic residues" evidence="1">
    <location>
        <begin position="99"/>
        <end position="108"/>
    </location>
</feature>
<dbReference type="GeneID" id="80534830"/>